<evidence type="ECO:0000313" key="8">
    <source>
        <dbReference type="Proteomes" id="UP000007800"/>
    </source>
</evidence>
<evidence type="ECO:0000313" key="7">
    <source>
        <dbReference type="EMBL" id="EER12113.1"/>
    </source>
</evidence>
<gene>
    <name evidence="7" type="ORF">Pmar_PMAR019219</name>
</gene>
<comment type="similarity">
    <text evidence="2 6">Belongs to the ATG8 family.</text>
</comment>
<comment type="subcellular location">
    <subcellularLocation>
        <location evidence="1">Membrane</location>
    </subcellularLocation>
</comment>
<dbReference type="FunCoup" id="C5KU71">
    <property type="interactions" value="362"/>
</dbReference>
<feature type="lipid moiety-binding region" description="Phosphatidylserine amidated glycine; alternate" evidence="5">
    <location>
        <position position="132"/>
    </location>
</feature>
<evidence type="ECO:0000256" key="6">
    <source>
        <dbReference type="RuleBase" id="RU004384"/>
    </source>
</evidence>
<dbReference type="GO" id="GO:0016020">
    <property type="term" value="C:membrane"/>
    <property type="evidence" value="ECO:0007669"/>
    <property type="project" value="UniProtKB-SubCell"/>
</dbReference>
<evidence type="ECO:0000256" key="5">
    <source>
        <dbReference type="PIRSR" id="PIRSR604241-50"/>
    </source>
</evidence>
<dbReference type="RefSeq" id="XP_002780318.1">
    <property type="nucleotide sequence ID" value="XM_002780272.1"/>
</dbReference>
<dbReference type="OrthoDB" id="6738456at2759"/>
<protein>
    <recommendedName>
        <fullName evidence="6">Autophagy-related protein</fullName>
    </recommendedName>
</protein>
<keyword evidence="3" id="KW-0472">Membrane</keyword>
<keyword evidence="6" id="KW-0072">Autophagy</keyword>
<reference evidence="7 8" key="1">
    <citation type="submission" date="2008-07" db="EMBL/GenBank/DDBJ databases">
        <authorList>
            <person name="El-Sayed N."/>
            <person name="Caler E."/>
            <person name="Inman J."/>
            <person name="Amedeo P."/>
            <person name="Hass B."/>
            <person name="Wortman J."/>
        </authorList>
    </citation>
    <scope>NUCLEOTIDE SEQUENCE [LARGE SCALE GENOMIC DNA]</scope>
    <source>
        <strain evidence="8">ATCC 50983 / TXsc</strain>
    </source>
</reference>
<dbReference type="GO" id="GO:0006914">
    <property type="term" value="P:autophagy"/>
    <property type="evidence" value="ECO:0007669"/>
    <property type="project" value="UniProtKB-KW"/>
</dbReference>
<accession>C5KU71</accession>
<name>C5KU71_PERM5</name>
<dbReference type="GeneID" id="9061101"/>
<proteinExistence type="inferred from homology"/>
<dbReference type="PANTHER" id="PTHR10969">
    <property type="entry name" value="MICROTUBULE-ASSOCIATED PROTEINS 1A/1B LIGHT CHAIN 3-RELATED"/>
    <property type="match status" value="1"/>
</dbReference>
<evidence type="ECO:0000256" key="2">
    <source>
        <dbReference type="ARBA" id="ARBA00007293"/>
    </source>
</evidence>
<dbReference type="InterPro" id="IPR029071">
    <property type="entry name" value="Ubiquitin-like_domsf"/>
</dbReference>
<keyword evidence="4 5" id="KW-0449">Lipoprotein</keyword>
<evidence type="ECO:0000256" key="1">
    <source>
        <dbReference type="ARBA" id="ARBA00004370"/>
    </source>
</evidence>
<dbReference type="OMA" id="AVYQEHK"/>
<evidence type="ECO:0000256" key="4">
    <source>
        <dbReference type="ARBA" id="ARBA00023288"/>
    </source>
</evidence>
<dbReference type="Gene3D" id="3.10.20.90">
    <property type="entry name" value="Phosphatidylinositol 3-kinase Catalytic Subunit, Chain A, domain 1"/>
    <property type="match status" value="1"/>
</dbReference>
<dbReference type="Proteomes" id="UP000007800">
    <property type="component" value="Unassembled WGS sequence"/>
</dbReference>
<dbReference type="EMBL" id="GG676180">
    <property type="protein sequence ID" value="EER12113.1"/>
    <property type="molecule type" value="Genomic_DNA"/>
</dbReference>
<dbReference type="Pfam" id="PF02991">
    <property type="entry name" value="ATG8"/>
    <property type="match status" value="1"/>
</dbReference>
<organism evidence="8">
    <name type="scientific">Perkinsus marinus (strain ATCC 50983 / TXsc)</name>
    <dbReference type="NCBI Taxonomy" id="423536"/>
    <lineage>
        <taxon>Eukaryota</taxon>
        <taxon>Sar</taxon>
        <taxon>Alveolata</taxon>
        <taxon>Perkinsozoa</taxon>
        <taxon>Perkinsea</taxon>
        <taxon>Perkinsida</taxon>
        <taxon>Perkinsidae</taxon>
        <taxon>Perkinsus</taxon>
    </lineage>
</organism>
<dbReference type="InterPro" id="IPR004241">
    <property type="entry name" value="Atg8-like"/>
</dbReference>
<sequence>MPSNSTPMQDSIPFDRRLAEARRILQKYPDRVPVIVEKAERSDLPEIEKKKFLVPGTMLCGEFKYIVHKHITQAVENGHERGIQGISAEQTIYLFVKKRTPRTGSMMSELYDAHKDEDGFLYLTYSAENTLGGRAV</sequence>
<keyword evidence="8" id="KW-1185">Reference proteome</keyword>
<dbReference type="SUPFAM" id="SSF54236">
    <property type="entry name" value="Ubiquitin-like"/>
    <property type="match status" value="1"/>
</dbReference>
<dbReference type="AlphaFoldDB" id="C5KU71"/>
<dbReference type="InParanoid" id="C5KU71"/>
<evidence type="ECO:0000256" key="3">
    <source>
        <dbReference type="ARBA" id="ARBA00023136"/>
    </source>
</evidence>